<dbReference type="KEGG" id="cnk:EG343_10835"/>
<dbReference type="Proteomes" id="UP000278288">
    <property type="component" value="Chromosome"/>
</dbReference>
<keyword evidence="3" id="KW-1185">Reference proteome</keyword>
<reference evidence="2 3" key="1">
    <citation type="submission" date="2018-11" db="EMBL/GenBank/DDBJ databases">
        <title>Proposal to divide the Flavobacteriaceae and reorganize its genera based on Amino Acid Identity values calculated from whole genome sequences.</title>
        <authorList>
            <person name="Nicholson A.C."/>
            <person name="Gulvik C.A."/>
            <person name="Whitney A.M."/>
            <person name="Humrighouse B.W."/>
            <person name="Bell M."/>
            <person name="Holmes B."/>
            <person name="Steigerwalt A.G."/>
            <person name="Villarma A."/>
            <person name="Sheth M."/>
            <person name="Batra D."/>
            <person name="Pryor J."/>
            <person name="Bernardet J.-F."/>
            <person name="Hugo C."/>
            <person name="Kampfer P."/>
            <person name="Newman J."/>
            <person name="McQuiston J.R."/>
        </authorList>
    </citation>
    <scope>NUCLEOTIDE SEQUENCE [LARGE SCALE GENOMIC DNA]</scope>
    <source>
        <strain evidence="2 3">G0041</strain>
    </source>
</reference>
<evidence type="ECO:0000313" key="3">
    <source>
        <dbReference type="Proteomes" id="UP000278288"/>
    </source>
</evidence>
<evidence type="ECO:0000256" key="1">
    <source>
        <dbReference type="SAM" id="Phobius"/>
    </source>
</evidence>
<sequence>MDRNYILSYGQIAFLLLLLTIGKLNARIISATMGMSELLHYTDTKDTELYPHLYDTFSQESLSSVKYRHHEVKINAHSQPIFLEHSLQSHLPTVNDWNFFLLPMKDLKSISVGNKWRIFNAGVHADVFNIVKQVKRFYVNSVKLIDGFQFIIKIPDKLNTVSFR</sequence>
<accession>A0AAD0YLI1</accession>
<keyword evidence="1" id="KW-0812">Transmembrane</keyword>
<proteinExistence type="predicted"/>
<gene>
    <name evidence="2" type="ORF">EG343_10835</name>
</gene>
<name>A0AAD0YLI1_CHRNA</name>
<feature type="transmembrane region" description="Helical" evidence="1">
    <location>
        <begin position="6"/>
        <end position="26"/>
    </location>
</feature>
<dbReference type="RefSeq" id="WP_123857798.1">
    <property type="nucleotide sequence ID" value="NZ_CP033923.1"/>
</dbReference>
<organism evidence="2 3">
    <name type="scientific">Chryseobacterium nakagawai</name>
    <dbReference type="NCBI Taxonomy" id="1241982"/>
    <lineage>
        <taxon>Bacteria</taxon>
        <taxon>Pseudomonadati</taxon>
        <taxon>Bacteroidota</taxon>
        <taxon>Flavobacteriia</taxon>
        <taxon>Flavobacteriales</taxon>
        <taxon>Weeksellaceae</taxon>
        <taxon>Chryseobacterium group</taxon>
        <taxon>Chryseobacterium</taxon>
    </lineage>
</organism>
<protein>
    <submittedName>
        <fullName evidence="2">Uncharacterized protein</fullName>
    </submittedName>
</protein>
<keyword evidence="1" id="KW-1133">Transmembrane helix</keyword>
<dbReference type="AlphaFoldDB" id="A0AAD0YLI1"/>
<dbReference type="EMBL" id="CP033923">
    <property type="protein sequence ID" value="AZA91094.1"/>
    <property type="molecule type" value="Genomic_DNA"/>
</dbReference>
<keyword evidence="1" id="KW-0472">Membrane</keyword>
<evidence type="ECO:0000313" key="2">
    <source>
        <dbReference type="EMBL" id="AZA91094.1"/>
    </source>
</evidence>